<dbReference type="CTD" id="20242602"/>
<feature type="transmembrane region" description="Helical" evidence="6">
    <location>
        <begin position="12"/>
        <end position="32"/>
    </location>
</feature>
<evidence type="ECO:0000313" key="7">
    <source>
        <dbReference type="EMBL" id="ESO98681.1"/>
    </source>
</evidence>
<dbReference type="KEGG" id="lgi:LOTGIDRAFT_174048"/>
<dbReference type="Proteomes" id="UP000030746">
    <property type="component" value="Unassembled WGS sequence"/>
</dbReference>
<dbReference type="Gene3D" id="1.10.1450.10">
    <property type="entry name" value="Tetraspanin"/>
    <property type="match status" value="1"/>
</dbReference>
<dbReference type="SUPFAM" id="SSF48652">
    <property type="entry name" value="Tetraspanin"/>
    <property type="match status" value="1"/>
</dbReference>
<dbReference type="OrthoDB" id="438211at2759"/>
<protein>
    <recommendedName>
        <fullName evidence="6">Tetraspanin</fullName>
    </recommendedName>
</protein>
<comment type="similarity">
    <text evidence="2 6">Belongs to the tetraspanin (TM4SF) family.</text>
</comment>
<sequence>MGISKSCCKLFLFIFNTVFLIAGVCMFGVGIWTVVDKVYVSDIIGNEIFTAAAYMIIISGIIVIGVCILGFISLSQEKRILIIVYFVIWIVIFIFLIIGAILAVVFKGELESEMRNSMKDTLIQKYGGDSTEERTATNAWDRVQRELRCCSVDDESWDLYRSTRWFRSQDPRSSLITYVPATCCVVDVRTDTYVAQKQCQTWQLGPPRNPSYTLKNTALYYEGCYEAARNFVLDASSAIVAVGFTFGLTLIVGLVFTLFFLRHVTTLDDEEVKRRQRSKTPNDGL</sequence>
<dbReference type="InterPro" id="IPR008952">
    <property type="entry name" value="Tetraspanin_EC2_sf"/>
</dbReference>
<dbReference type="PANTHER" id="PTHR19282:SF527">
    <property type="entry name" value="TETRASPANIN"/>
    <property type="match status" value="1"/>
</dbReference>
<keyword evidence="3 6" id="KW-0812">Transmembrane</keyword>
<proteinExistence type="inferred from homology"/>
<reference evidence="7 8" key="1">
    <citation type="journal article" date="2013" name="Nature">
        <title>Insights into bilaterian evolution from three spiralian genomes.</title>
        <authorList>
            <person name="Simakov O."/>
            <person name="Marletaz F."/>
            <person name="Cho S.J."/>
            <person name="Edsinger-Gonzales E."/>
            <person name="Havlak P."/>
            <person name="Hellsten U."/>
            <person name="Kuo D.H."/>
            <person name="Larsson T."/>
            <person name="Lv J."/>
            <person name="Arendt D."/>
            <person name="Savage R."/>
            <person name="Osoegawa K."/>
            <person name="de Jong P."/>
            <person name="Grimwood J."/>
            <person name="Chapman J.A."/>
            <person name="Shapiro H."/>
            <person name="Aerts A."/>
            <person name="Otillar R.P."/>
            <person name="Terry A.Y."/>
            <person name="Boore J.L."/>
            <person name="Grigoriev I.V."/>
            <person name="Lindberg D.R."/>
            <person name="Seaver E.C."/>
            <person name="Weisblat D.A."/>
            <person name="Putnam N.H."/>
            <person name="Rokhsar D.S."/>
        </authorList>
    </citation>
    <scope>NUCLEOTIDE SEQUENCE [LARGE SCALE GENOMIC DNA]</scope>
</reference>
<organism evidence="7 8">
    <name type="scientific">Lottia gigantea</name>
    <name type="common">Giant owl limpet</name>
    <dbReference type="NCBI Taxonomy" id="225164"/>
    <lineage>
        <taxon>Eukaryota</taxon>
        <taxon>Metazoa</taxon>
        <taxon>Spiralia</taxon>
        <taxon>Lophotrochozoa</taxon>
        <taxon>Mollusca</taxon>
        <taxon>Gastropoda</taxon>
        <taxon>Patellogastropoda</taxon>
        <taxon>Lottioidea</taxon>
        <taxon>Lottiidae</taxon>
        <taxon>Lottia</taxon>
    </lineage>
</organism>
<accession>V4AYF8</accession>
<dbReference type="HOGENOM" id="CLU_055524_4_0_1"/>
<dbReference type="RefSeq" id="XP_009050626.1">
    <property type="nucleotide sequence ID" value="XM_009052378.1"/>
</dbReference>
<name>V4AYF8_LOTGI</name>
<dbReference type="PRINTS" id="PR00259">
    <property type="entry name" value="TMFOUR"/>
</dbReference>
<evidence type="ECO:0000256" key="2">
    <source>
        <dbReference type="ARBA" id="ARBA00006840"/>
    </source>
</evidence>
<evidence type="ECO:0000256" key="6">
    <source>
        <dbReference type="RuleBase" id="RU361218"/>
    </source>
</evidence>
<dbReference type="Pfam" id="PF00335">
    <property type="entry name" value="Tetraspanin"/>
    <property type="match status" value="1"/>
</dbReference>
<dbReference type="InterPro" id="IPR000301">
    <property type="entry name" value="Tetraspanin_animals"/>
</dbReference>
<dbReference type="GeneID" id="20242602"/>
<dbReference type="OMA" id="YNGSWWD"/>
<comment type="subcellular location">
    <subcellularLocation>
        <location evidence="1 6">Membrane</location>
        <topology evidence="1 6">Multi-pass membrane protein</topology>
    </subcellularLocation>
</comment>
<feature type="transmembrane region" description="Helical" evidence="6">
    <location>
        <begin position="81"/>
        <end position="106"/>
    </location>
</feature>
<dbReference type="AlphaFoldDB" id="V4AYF8"/>
<dbReference type="EMBL" id="KB201206">
    <property type="protein sequence ID" value="ESO98681.1"/>
    <property type="molecule type" value="Genomic_DNA"/>
</dbReference>
<dbReference type="PANTHER" id="PTHR19282">
    <property type="entry name" value="TETRASPANIN"/>
    <property type="match status" value="1"/>
</dbReference>
<keyword evidence="8" id="KW-1185">Reference proteome</keyword>
<gene>
    <name evidence="7" type="ORF">LOTGIDRAFT_174048</name>
</gene>
<dbReference type="InterPro" id="IPR018499">
    <property type="entry name" value="Tetraspanin/Peripherin"/>
</dbReference>
<evidence type="ECO:0000313" key="8">
    <source>
        <dbReference type="Proteomes" id="UP000030746"/>
    </source>
</evidence>
<evidence type="ECO:0000256" key="4">
    <source>
        <dbReference type="ARBA" id="ARBA00022989"/>
    </source>
</evidence>
<dbReference type="PIRSF" id="PIRSF002419">
    <property type="entry name" value="Tetraspanin"/>
    <property type="match status" value="1"/>
</dbReference>
<feature type="transmembrane region" description="Helical" evidence="6">
    <location>
        <begin position="238"/>
        <end position="261"/>
    </location>
</feature>
<evidence type="ECO:0000256" key="1">
    <source>
        <dbReference type="ARBA" id="ARBA00004141"/>
    </source>
</evidence>
<keyword evidence="5 6" id="KW-0472">Membrane</keyword>
<evidence type="ECO:0000256" key="5">
    <source>
        <dbReference type="ARBA" id="ARBA00023136"/>
    </source>
</evidence>
<feature type="transmembrane region" description="Helical" evidence="6">
    <location>
        <begin position="52"/>
        <end position="74"/>
    </location>
</feature>
<evidence type="ECO:0000256" key="3">
    <source>
        <dbReference type="ARBA" id="ARBA00022692"/>
    </source>
</evidence>
<keyword evidence="4 6" id="KW-1133">Transmembrane helix</keyword>
<dbReference type="GO" id="GO:0005886">
    <property type="term" value="C:plasma membrane"/>
    <property type="evidence" value="ECO:0007669"/>
    <property type="project" value="TreeGrafter"/>
</dbReference>